<evidence type="ECO:0000256" key="3">
    <source>
        <dbReference type="ARBA" id="ARBA00022723"/>
    </source>
</evidence>
<feature type="transmembrane region" description="Helical" evidence="9">
    <location>
        <begin position="45"/>
        <end position="63"/>
    </location>
</feature>
<dbReference type="GO" id="GO:0046872">
    <property type="term" value="F:metal ion binding"/>
    <property type="evidence" value="ECO:0007669"/>
    <property type="project" value="UniProtKB-KW"/>
</dbReference>
<dbReference type="GO" id="GO:0012505">
    <property type="term" value="C:endomembrane system"/>
    <property type="evidence" value="ECO:0007669"/>
    <property type="project" value="UniProtKB-SubCell"/>
</dbReference>
<dbReference type="Gene3D" id="3.40.1110.10">
    <property type="entry name" value="Calcium-transporting ATPase, cytoplasmic domain N"/>
    <property type="match status" value="1"/>
</dbReference>
<evidence type="ECO:0000256" key="2">
    <source>
        <dbReference type="ARBA" id="ARBA00022692"/>
    </source>
</evidence>
<keyword evidence="2 9" id="KW-0812">Transmembrane</keyword>
<evidence type="ECO:0000256" key="1">
    <source>
        <dbReference type="ARBA" id="ARBA00004127"/>
    </source>
</evidence>
<dbReference type="Pfam" id="PF00690">
    <property type="entry name" value="Cation_ATPase_N"/>
    <property type="match status" value="1"/>
</dbReference>
<dbReference type="OrthoDB" id="1521937at2"/>
<accession>A0A5P8E6L6</accession>
<keyword evidence="5" id="KW-0067">ATP-binding</keyword>
<feature type="transmembrane region" description="Helical" evidence="9">
    <location>
        <begin position="249"/>
        <end position="268"/>
    </location>
</feature>
<dbReference type="NCBIfam" id="TIGR01494">
    <property type="entry name" value="ATPase_P-type"/>
    <property type="match status" value="1"/>
</dbReference>
<dbReference type="PANTHER" id="PTHR24093">
    <property type="entry name" value="CATION TRANSPORTING ATPASE"/>
    <property type="match status" value="1"/>
</dbReference>
<dbReference type="Pfam" id="PF00122">
    <property type="entry name" value="E1-E2_ATPase"/>
    <property type="match status" value="1"/>
</dbReference>
<evidence type="ECO:0000256" key="7">
    <source>
        <dbReference type="ARBA" id="ARBA00022989"/>
    </source>
</evidence>
<dbReference type="InterPro" id="IPR023299">
    <property type="entry name" value="ATPase_P-typ_cyto_dom_N"/>
</dbReference>
<evidence type="ECO:0000259" key="12">
    <source>
        <dbReference type="Pfam" id="PF00690"/>
    </source>
</evidence>
<dbReference type="Pfam" id="PF00689">
    <property type="entry name" value="Cation_ATPase_C"/>
    <property type="match status" value="1"/>
</dbReference>
<dbReference type="RefSeq" id="WP_111899390.1">
    <property type="nucleotide sequence ID" value="NZ_CP033459.1"/>
</dbReference>
<feature type="transmembrane region" description="Helical" evidence="9">
    <location>
        <begin position="842"/>
        <end position="862"/>
    </location>
</feature>
<keyword evidence="14" id="KW-1185">Reference proteome</keyword>
<dbReference type="SUPFAM" id="SSF81653">
    <property type="entry name" value="Calcium ATPase, transduction domain A"/>
    <property type="match status" value="1"/>
</dbReference>
<evidence type="ECO:0000313" key="13">
    <source>
        <dbReference type="EMBL" id="QFQ12568.1"/>
    </source>
</evidence>
<feature type="domain" description="Cation-transporting P-type ATPase N-terminal" evidence="12">
    <location>
        <begin position="6"/>
        <end position="55"/>
    </location>
</feature>
<evidence type="ECO:0000256" key="9">
    <source>
        <dbReference type="SAM" id="Phobius"/>
    </source>
</evidence>
<evidence type="ECO:0000256" key="5">
    <source>
        <dbReference type="ARBA" id="ARBA00022840"/>
    </source>
</evidence>
<proteinExistence type="predicted"/>
<feature type="domain" description="P-type ATPase A" evidence="10">
    <location>
        <begin position="122"/>
        <end position="220"/>
    </location>
</feature>
<dbReference type="InterPro" id="IPR008250">
    <property type="entry name" value="ATPase_P-typ_transduc_dom_A_sf"/>
</dbReference>
<dbReference type="InterPro" id="IPR023298">
    <property type="entry name" value="ATPase_P-typ_TM_dom_sf"/>
</dbReference>
<evidence type="ECO:0000259" key="10">
    <source>
        <dbReference type="Pfam" id="PF00122"/>
    </source>
</evidence>
<feature type="transmembrane region" description="Helical" evidence="9">
    <location>
        <begin position="874"/>
        <end position="893"/>
    </location>
</feature>
<dbReference type="InterPro" id="IPR036412">
    <property type="entry name" value="HAD-like_sf"/>
</dbReference>
<feature type="transmembrane region" description="Helical" evidence="9">
    <location>
        <begin position="757"/>
        <end position="782"/>
    </location>
</feature>
<keyword evidence="4" id="KW-0547">Nucleotide-binding</keyword>
<dbReference type="GO" id="GO:0005524">
    <property type="term" value="F:ATP binding"/>
    <property type="evidence" value="ECO:0007669"/>
    <property type="project" value="UniProtKB-KW"/>
</dbReference>
<feature type="transmembrane region" description="Helical" evidence="9">
    <location>
        <begin position="810"/>
        <end position="830"/>
    </location>
</feature>
<dbReference type="InterPro" id="IPR004014">
    <property type="entry name" value="ATPase_P-typ_cation-transptr_N"/>
</dbReference>
<dbReference type="KEGG" id="alq:C7Y71_005815"/>
<feature type="transmembrane region" description="Helical" evidence="9">
    <location>
        <begin position="83"/>
        <end position="103"/>
    </location>
</feature>
<dbReference type="PANTHER" id="PTHR24093:SF369">
    <property type="entry name" value="CALCIUM-TRANSPORTING ATPASE"/>
    <property type="match status" value="1"/>
</dbReference>
<feature type="transmembrane region" description="Helical" evidence="9">
    <location>
        <begin position="716"/>
        <end position="736"/>
    </location>
</feature>
<feature type="domain" description="Cation-transporting P-type ATPase C-terminal" evidence="11">
    <location>
        <begin position="708"/>
        <end position="892"/>
    </location>
</feature>
<dbReference type="Proteomes" id="UP000249375">
    <property type="component" value="Chromosome"/>
</dbReference>
<keyword evidence="8 9" id="KW-0472">Membrane</keyword>
<dbReference type="GO" id="GO:0016887">
    <property type="term" value="F:ATP hydrolysis activity"/>
    <property type="evidence" value="ECO:0007669"/>
    <property type="project" value="InterPro"/>
</dbReference>
<evidence type="ECO:0000256" key="6">
    <source>
        <dbReference type="ARBA" id="ARBA00022842"/>
    </source>
</evidence>
<dbReference type="InterPro" id="IPR059000">
    <property type="entry name" value="ATPase_P-type_domA"/>
</dbReference>
<dbReference type="EMBL" id="CP033459">
    <property type="protein sequence ID" value="QFQ12568.1"/>
    <property type="molecule type" value="Genomic_DNA"/>
</dbReference>
<dbReference type="InterPro" id="IPR023214">
    <property type="entry name" value="HAD_sf"/>
</dbReference>
<dbReference type="PRINTS" id="PR00119">
    <property type="entry name" value="CATATPASE"/>
</dbReference>
<feature type="transmembrane region" description="Helical" evidence="9">
    <location>
        <begin position="683"/>
        <end position="704"/>
    </location>
</feature>
<dbReference type="SUPFAM" id="SSF81665">
    <property type="entry name" value="Calcium ATPase, transmembrane domain M"/>
    <property type="match status" value="1"/>
</dbReference>
<evidence type="ECO:0000256" key="4">
    <source>
        <dbReference type="ARBA" id="ARBA00022741"/>
    </source>
</evidence>
<dbReference type="Gene3D" id="1.20.1110.10">
    <property type="entry name" value="Calcium-transporting ATPase, transmembrane domain"/>
    <property type="match status" value="2"/>
</dbReference>
<dbReference type="Gene3D" id="3.40.50.1000">
    <property type="entry name" value="HAD superfamily/HAD-like"/>
    <property type="match status" value="1"/>
</dbReference>
<reference evidence="13 14" key="1">
    <citation type="submission" date="2018-11" db="EMBL/GenBank/DDBJ databases">
        <authorList>
            <person name="Na S.W."/>
            <person name="Baik M."/>
        </authorList>
    </citation>
    <scope>NUCLEOTIDE SEQUENCE [LARGE SCALE GENOMIC DNA]</scope>
    <source>
        <strain evidence="13 14">E39</strain>
    </source>
</reference>
<keyword evidence="7 9" id="KW-1133">Transmembrane helix</keyword>
<keyword evidence="6" id="KW-0460">Magnesium</keyword>
<dbReference type="Gene3D" id="2.70.150.10">
    <property type="entry name" value="Calcium-transporting ATPase, cytoplasmic transduction domain A"/>
    <property type="match status" value="1"/>
</dbReference>
<dbReference type="AlphaFoldDB" id="A0A5P8E6L6"/>
<gene>
    <name evidence="13" type="ORF">C7Y71_005815</name>
</gene>
<comment type="subcellular location">
    <subcellularLocation>
        <location evidence="1">Endomembrane system</location>
        <topology evidence="1">Multi-pass membrane protein</topology>
    </subcellularLocation>
</comment>
<keyword evidence="3" id="KW-0479">Metal-binding</keyword>
<dbReference type="GO" id="GO:0005886">
    <property type="term" value="C:plasma membrane"/>
    <property type="evidence" value="ECO:0007669"/>
    <property type="project" value="TreeGrafter"/>
</dbReference>
<feature type="transmembrane region" description="Helical" evidence="9">
    <location>
        <begin position="280"/>
        <end position="310"/>
    </location>
</feature>
<organism evidence="13 14">
    <name type="scientific">Pseudoprevotella muciniphila</name>
    <dbReference type="NCBI Taxonomy" id="2133944"/>
    <lineage>
        <taxon>Bacteria</taxon>
        <taxon>Pseudomonadati</taxon>
        <taxon>Bacteroidota</taxon>
        <taxon>Bacteroidia</taxon>
        <taxon>Bacteroidales</taxon>
        <taxon>Prevotellaceae</taxon>
        <taxon>Pseudoprevotella</taxon>
    </lineage>
</organism>
<evidence type="ECO:0000259" key="11">
    <source>
        <dbReference type="Pfam" id="PF00689"/>
    </source>
</evidence>
<dbReference type="SUPFAM" id="SSF56784">
    <property type="entry name" value="HAD-like"/>
    <property type="match status" value="1"/>
</dbReference>
<name>A0A5P8E6L6_9BACT</name>
<dbReference type="InterPro" id="IPR001757">
    <property type="entry name" value="P_typ_ATPase"/>
</dbReference>
<dbReference type="Pfam" id="PF13246">
    <property type="entry name" value="Cation_ATPase"/>
    <property type="match status" value="1"/>
</dbReference>
<dbReference type="GO" id="GO:0005388">
    <property type="term" value="F:P-type calcium transporter activity"/>
    <property type="evidence" value="ECO:0007669"/>
    <property type="project" value="TreeGrafter"/>
</dbReference>
<dbReference type="InterPro" id="IPR006068">
    <property type="entry name" value="ATPase_P-typ_cation-transptr_C"/>
</dbReference>
<dbReference type="SUPFAM" id="SSF81660">
    <property type="entry name" value="Metal cation-transporting ATPase, ATP-binding domain N"/>
    <property type="match status" value="1"/>
</dbReference>
<evidence type="ECO:0000256" key="8">
    <source>
        <dbReference type="ARBA" id="ARBA00023136"/>
    </source>
</evidence>
<protein>
    <submittedName>
        <fullName evidence="13">Cation-translocating P-type ATPase</fullName>
    </submittedName>
</protein>
<evidence type="ECO:0000313" key="14">
    <source>
        <dbReference type="Proteomes" id="UP000249375"/>
    </source>
</evidence>
<sequence length="894" mass="97528">MKNKHYKGLRKEQVEENRRKYGMNIVTPFHRHFALKGLAEKLNDTIVRLMLLALLASFVLAALEYFSTPMSGGFNRSGDAGVFLLPLGILVAILLVVGVGYWLEYRCECAFRKIAKADDRAPVKVLRNGCLTETERRSIVVGDLVFISEGDEVPADGELLEAVRLVVDESQLSGGEKVAKQSPREGEESTATQYVLRGSKVLRGHGIFRVQFVGNRTQYHGVYVHPTIDNSNQSPLNQRTARLERLMNYVGYALAVAIVVLRTVHFLSDGASANLEFWSYFVNTLLLALTMVVCIVPEGLSMSSTLALALSMRQLRKASILVRKSAACETMGRCSVVCVEADDWLLSDDRSVAASHILGIDGQQLGTDKSSRLISEGIAVNTMAWLDISDYSEVSAVGDPTEAALLKWLWKKSTDKSYEMLRLNALVVDRLLYSSERRYSATEVFSGEVPGARIVYVCGDALTVLSMSADTADGSQREVLEQEILTAQQNGLYTVGFACQELNATEKGIDGETCVSGHLTFQGYMSIALHERDDVLATLAEFEEAGVEVKIVTQKPLAVAKVLAENISHLSDGETVSASDLRDLSDDELQSRLEHVRVVGDALPSDKERIAVLLKAVGHTVAVTGTTVADIGLLEKADVGLTSGSSPQMVKDASDITLLNGEFQSAAKAVMWGRSVYLNIRRFIMFQLSVSILIGAVILLSAVLSVHSPLNAIQLLWVNLIMDTFGAIALASLPASQGIMRRKAQKKKDTPLVTRGMWMRIGAFAAVGFVLLVGLLFAFSWFEVGSNLLDWSARAEATAFAHLNGIEESAFSTLFVFFLLMHLFNSRTLYSDKGLLAGLGKCTGLLLVAAIIVVVQVMIVNFGGDLFGTAPMGWIDWILIVVASMIVLSLGFLR</sequence>